<name>A0A6V8MIS7_9BACT</name>
<dbReference type="AlphaFoldDB" id="A0A6V8MIS7"/>
<evidence type="ECO:0008006" key="3">
    <source>
        <dbReference type="Google" id="ProtNLM"/>
    </source>
</evidence>
<protein>
    <recommendedName>
        <fullName evidence="3">DRBM domain-containing protein</fullName>
    </recommendedName>
</protein>
<dbReference type="EMBL" id="BLXX01000005">
    <property type="protein sequence ID" value="GFO59703.1"/>
    <property type="molecule type" value="Genomic_DNA"/>
</dbReference>
<dbReference type="RefSeq" id="WP_183354533.1">
    <property type="nucleotide sequence ID" value="NZ_BLXX01000005.1"/>
</dbReference>
<gene>
    <name evidence="1" type="ORF">GMST_20280</name>
</gene>
<proteinExistence type="predicted"/>
<organism evidence="1 2">
    <name type="scientific">Geomonas silvestris</name>
    <dbReference type="NCBI Taxonomy" id="2740184"/>
    <lineage>
        <taxon>Bacteria</taxon>
        <taxon>Pseudomonadati</taxon>
        <taxon>Thermodesulfobacteriota</taxon>
        <taxon>Desulfuromonadia</taxon>
        <taxon>Geobacterales</taxon>
        <taxon>Geobacteraceae</taxon>
        <taxon>Geomonas</taxon>
    </lineage>
</organism>
<evidence type="ECO:0000313" key="2">
    <source>
        <dbReference type="Proteomes" id="UP000556026"/>
    </source>
</evidence>
<evidence type="ECO:0000313" key="1">
    <source>
        <dbReference type="EMBL" id="GFO59703.1"/>
    </source>
</evidence>
<sequence length="69" mass="7621">MPDWNIAYIKTEPVKDPVPCHYSKAPRFRCTIELEDGSVITRCGGTAQHALANAIACYKTSAGQRSRQP</sequence>
<dbReference type="Proteomes" id="UP000556026">
    <property type="component" value="Unassembled WGS sequence"/>
</dbReference>
<keyword evidence="2" id="KW-1185">Reference proteome</keyword>
<reference evidence="2" key="1">
    <citation type="submission" date="2020-06" db="EMBL/GenBank/DDBJ databases">
        <title>Draft genomic sequence of Geomonas sp. Red330.</title>
        <authorList>
            <person name="Itoh H."/>
            <person name="Zhenxing X."/>
            <person name="Ushijima N."/>
            <person name="Masuda Y."/>
            <person name="Shiratori Y."/>
            <person name="Senoo K."/>
        </authorList>
    </citation>
    <scope>NUCLEOTIDE SEQUENCE [LARGE SCALE GENOMIC DNA]</scope>
    <source>
        <strain evidence="2">Red330</strain>
    </source>
</reference>
<comment type="caution">
    <text evidence="1">The sequence shown here is derived from an EMBL/GenBank/DDBJ whole genome shotgun (WGS) entry which is preliminary data.</text>
</comment>
<accession>A0A6V8MIS7</accession>